<keyword evidence="3" id="KW-1185">Reference proteome</keyword>
<evidence type="ECO:0000313" key="3">
    <source>
        <dbReference type="Proteomes" id="UP000005561"/>
    </source>
</evidence>
<reference evidence="2" key="1">
    <citation type="submission" date="2009-07" db="EMBL/GenBank/DDBJ databases">
        <authorList>
            <person name="Weinstock G."/>
            <person name="Sodergren E."/>
            <person name="Clifton S."/>
            <person name="Fulton L."/>
            <person name="Fulton B."/>
            <person name="Courtney L."/>
            <person name="Fronick C."/>
            <person name="Harrison M."/>
            <person name="Strong C."/>
            <person name="Farmer C."/>
            <person name="Delahaunty K."/>
            <person name="Markovic C."/>
            <person name="Hall O."/>
            <person name="Minx P."/>
            <person name="Tomlinson C."/>
            <person name="Mitreva M."/>
            <person name="Nelson J."/>
            <person name="Hou S."/>
            <person name="Wollam A."/>
            <person name="Pepin K.H."/>
            <person name="Johnson M."/>
            <person name="Bhonagiri V."/>
            <person name="Nash W.E."/>
            <person name="Warren W."/>
            <person name="Chinwalla A."/>
            <person name="Mardis E.R."/>
            <person name="Wilson R.K."/>
        </authorList>
    </citation>
    <scope>NUCLEOTIDE SEQUENCE [LARGE SCALE GENOMIC DNA]</scope>
    <source>
        <strain evidence="2">DSM 14469</strain>
    </source>
</reference>
<protein>
    <submittedName>
        <fullName evidence="2">Acyl carrier protein</fullName>
    </submittedName>
</protein>
<dbReference type="SUPFAM" id="SSF47336">
    <property type="entry name" value="ACP-like"/>
    <property type="match status" value="1"/>
</dbReference>
<dbReference type="STRING" id="168384.SAMN05660368_00670"/>
<dbReference type="Gene3D" id="1.10.1200.10">
    <property type="entry name" value="ACP-like"/>
    <property type="match status" value="1"/>
</dbReference>
<sequence length="78" mass="9017">MTQEMQFKTIAAQYCGVKPEDMTNDMRFREDLGFSSLDFMSFLGELEDTFDVELEEEEVVKILTVAEALALLEKLQEE</sequence>
<dbReference type="OrthoDB" id="1823096at2"/>
<feature type="domain" description="Carrier" evidence="1">
    <location>
        <begin position="1"/>
        <end position="76"/>
    </location>
</feature>
<dbReference type="AlphaFoldDB" id="C6LHK4"/>
<dbReference type="Proteomes" id="UP000005561">
    <property type="component" value="Unassembled WGS sequence"/>
</dbReference>
<dbReference type="eggNOG" id="ENOG50330GX">
    <property type="taxonomic scope" value="Bacteria"/>
</dbReference>
<proteinExistence type="predicted"/>
<gene>
    <name evidence="2" type="ORF">BRYFOR_08115</name>
</gene>
<dbReference type="InterPro" id="IPR009081">
    <property type="entry name" value="PP-bd_ACP"/>
</dbReference>
<dbReference type="InterPro" id="IPR036736">
    <property type="entry name" value="ACP-like_sf"/>
</dbReference>
<dbReference type="RefSeq" id="WP_006862901.1">
    <property type="nucleotide sequence ID" value="NZ_ACCL02000014.1"/>
</dbReference>
<organism evidence="2 3">
    <name type="scientific">Marvinbryantia formatexigens DSM 14469</name>
    <dbReference type="NCBI Taxonomy" id="478749"/>
    <lineage>
        <taxon>Bacteria</taxon>
        <taxon>Bacillati</taxon>
        <taxon>Bacillota</taxon>
        <taxon>Clostridia</taxon>
        <taxon>Lachnospirales</taxon>
        <taxon>Lachnospiraceae</taxon>
        <taxon>Marvinbryantia</taxon>
    </lineage>
</organism>
<comment type="caution">
    <text evidence="2">The sequence shown here is derived from an EMBL/GenBank/DDBJ whole genome shotgun (WGS) entry which is preliminary data.</text>
</comment>
<dbReference type="PROSITE" id="PS50075">
    <property type="entry name" value="CARRIER"/>
    <property type="match status" value="1"/>
</dbReference>
<dbReference type="Pfam" id="PF00550">
    <property type="entry name" value="PP-binding"/>
    <property type="match status" value="1"/>
</dbReference>
<evidence type="ECO:0000313" key="2">
    <source>
        <dbReference type="EMBL" id="EET59991.1"/>
    </source>
</evidence>
<accession>C6LHK4</accession>
<dbReference type="EMBL" id="ACCL02000014">
    <property type="protein sequence ID" value="EET59991.1"/>
    <property type="molecule type" value="Genomic_DNA"/>
</dbReference>
<name>C6LHK4_9FIRM</name>
<evidence type="ECO:0000259" key="1">
    <source>
        <dbReference type="PROSITE" id="PS50075"/>
    </source>
</evidence>